<dbReference type="Proteomes" id="UP000012960">
    <property type="component" value="Unplaced"/>
</dbReference>
<dbReference type="AlphaFoldDB" id="A0A804KQJ7"/>
<dbReference type="EnsemblPlants" id="Ma09_t30740.1">
    <property type="protein sequence ID" value="Ma09_p30740.1"/>
    <property type="gene ID" value="Ma09_g30740"/>
</dbReference>
<protein>
    <submittedName>
        <fullName evidence="1">Uncharacterized protein</fullName>
    </submittedName>
</protein>
<evidence type="ECO:0000313" key="1">
    <source>
        <dbReference type="EnsemblPlants" id="Ma09_p30740.1"/>
    </source>
</evidence>
<reference evidence="1" key="1">
    <citation type="submission" date="2021-05" db="UniProtKB">
        <authorList>
            <consortium name="EnsemblPlants"/>
        </authorList>
    </citation>
    <scope>IDENTIFICATION</scope>
    <source>
        <strain evidence="1">subsp. malaccensis</strain>
    </source>
</reference>
<keyword evidence="2" id="KW-1185">Reference proteome</keyword>
<dbReference type="Gramene" id="Ma09_t30740.1">
    <property type="protein sequence ID" value="Ma09_p30740.1"/>
    <property type="gene ID" value="Ma09_g30740"/>
</dbReference>
<proteinExistence type="predicted"/>
<name>A0A804KQJ7_MUSAM</name>
<accession>A0A804KQJ7</accession>
<sequence>MAINDAAPFPPIVGSIAGSLSSSSAQDADLR</sequence>
<dbReference type="InParanoid" id="A0A804KQJ7"/>
<evidence type="ECO:0000313" key="2">
    <source>
        <dbReference type="Proteomes" id="UP000012960"/>
    </source>
</evidence>
<organism evidence="1 2">
    <name type="scientific">Musa acuminata subsp. malaccensis</name>
    <name type="common">Wild banana</name>
    <name type="synonym">Musa malaccensis</name>
    <dbReference type="NCBI Taxonomy" id="214687"/>
    <lineage>
        <taxon>Eukaryota</taxon>
        <taxon>Viridiplantae</taxon>
        <taxon>Streptophyta</taxon>
        <taxon>Embryophyta</taxon>
        <taxon>Tracheophyta</taxon>
        <taxon>Spermatophyta</taxon>
        <taxon>Magnoliopsida</taxon>
        <taxon>Liliopsida</taxon>
        <taxon>Zingiberales</taxon>
        <taxon>Musaceae</taxon>
        <taxon>Musa</taxon>
    </lineage>
</organism>